<dbReference type="GeneID" id="89928094"/>
<dbReference type="Pfam" id="PF00106">
    <property type="entry name" value="adh_short"/>
    <property type="match status" value="1"/>
</dbReference>
<dbReference type="PANTHER" id="PTHR43976">
    <property type="entry name" value="SHORT CHAIN DEHYDROGENASE"/>
    <property type="match status" value="1"/>
</dbReference>
<dbReference type="AlphaFoldDB" id="A0AAV9P6A3"/>
<comment type="similarity">
    <text evidence="1">Belongs to the short-chain dehydrogenases/reductases (SDR) family.</text>
</comment>
<dbReference type="GO" id="GO:0016491">
    <property type="term" value="F:oxidoreductase activity"/>
    <property type="evidence" value="ECO:0007669"/>
    <property type="project" value="UniProtKB-KW"/>
</dbReference>
<evidence type="ECO:0000313" key="4">
    <source>
        <dbReference type="Proteomes" id="UP001337655"/>
    </source>
</evidence>
<keyword evidence="2" id="KW-0560">Oxidoreductase</keyword>
<dbReference type="InterPro" id="IPR051911">
    <property type="entry name" value="SDR_oxidoreductase"/>
</dbReference>
<evidence type="ECO:0000313" key="3">
    <source>
        <dbReference type="EMBL" id="KAK5168186.1"/>
    </source>
</evidence>
<gene>
    <name evidence="3" type="ORF">LTR77_006754</name>
</gene>
<name>A0AAV9P6A3_9PEZI</name>
<sequence length="239" mass="26568">MLQPTGKGDEQILTFTLHGILAHIGKGLAHNWIERNWHNQFNTNVWGAIRLTKAVLPHMRRRGQGTLVFMGSIAGWVGTAAGGPYSASKFALEGKRPVFLCAVECLKNETEDLGIRTHLVVLGQFRTSILGAERRQFKVVGDPSTGYDSVLRRLDDRQAATNDKQPGDPAAAAERVADLVREEGWFTGQLHTPFRLFLGSDCLEILRRKCKETLDVLEEQDAIARSTDLDVKSELEGYN</sequence>
<dbReference type="Proteomes" id="UP001337655">
    <property type="component" value="Unassembled WGS sequence"/>
</dbReference>
<organism evidence="3 4">
    <name type="scientific">Saxophila tyrrhenica</name>
    <dbReference type="NCBI Taxonomy" id="1690608"/>
    <lineage>
        <taxon>Eukaryota</taxon>
        <taxon>Fungi</taxon>
        <taxon>Dikarya</taxon>
        <taxon>Ascomycota</taxon>
        <taxon>Pezizomycotina</taxon>
        <taxon>Dothideomycetes</taxon>
        <taxon>Dothideomycetidae</taxon>
        <taxon>Mycosphaerellales</taxon>
        <taxon>Extremaceae</taxon>
        <taxon>Saxophila</taxon>
    </lineage>
</organism>
<accession>A0AAV9P6A3</accession>
<dbReference type="Gene3D" id="3.40.50.720">
    <property type="entry name" value="NAD(P)-binding Rossmann-like Domain"/>
    <property type="match status" value="1"/>
</dbReference>
<protein>
    <submittedName>
        <fullName evidence="3">Uncharacterized protein</fullName>
    </submittedName>
</protein>
<comment type="caution">
    <text evidence="3">The sequence shown here is derived from an EMBL/GenBank/DDBJ whole genome shotgun (WGS) entry which is preliminary data.</text>
</comment>
<dbReference type="EMBL" id="JAVRRT010000010">
    <property type="protein sequence ID" value="KAK5168186.1"/>
    <property type="molecule type" value="Genomic_DNA"/>
</dbReference>
<reference evidence="3 4" key="1">
    <citation type="submission" date="2023-08" db="EMBL/GenBank/DDBJ databases">
        <title>Black Yeasts Isolated from many extreme environments.</title>
        <authorList>
            <person name="Coleine C."/>
            <person name="Stajich J.E."/>
            <person name="Selbmann L."/>
        </authorList>
    </citation>
    <scope>NUCLEOTIDE SEQUENCE [LARGE SCALE GENOMIC DNA]</scope>
    <source>
        <strain evidence="3 4">CCFEE 5935</strain>
    </source>
</reference>
<keyword evidence="4" id="KW-1185">Reference proteome</keyword>
<dbReference type="SUPFAM" id="SSF51735">
    <property type="entry name" value="NAD(P)-binding Rossmann-fold domains"/>
    <property type="match status" value="1"/>
</dbReference>
<proteinExistence type="inferred from homology"/>
<evidence type="ECO:0000256" key="2">
    <source>
        <dbReference type="ARBA" id="ARBA00023002"/>
    </source>
</evidence>
<dbReference type="InterPro" id="IPR002347">
    <property type="entry name" value="SDR_fam"/>
</dbReference>
<dbReference type="InterPro" id="IPR036291">
    <property type="entry name" value="NAD(P)-bd_dom_sf"/>
</dbReference>
<dbReference type="PANTHER" id="PTHR43976:SF16">
    <property type="entry name" value="SHORT-CHAIN DEHYDROGENASE_REDUCTASE FAMILY PROTEIN"/>
    <property type="match status" value="1"/>
</dbReference>
<dbReference type="RefSeq" id="XP_064657796.1">
    <property type="nucleotide sequence ID" value="XM_064803995.1"/>
</dbReference>
<evidence type="ECO:0000256" key="1">
    <source>
        <dbReference type="ARBA" id="ARBA00006484"/>
    </source>
</evidence>